<evidence type="ECO:0000259" key="6">
    <source>
        <dbReference type="PROSITE" id="PS50977"/>
    </source>
</evidence>
<keyword evidence="2 4" id="KW-0238">DNA-binding</keyword>
<dbReference type="Pfam" id="PF00440">
    <property type="entry name" value="TetR_N"/>
    <property type="match status" value="1"/>
</dbReference>
<protein>
    <submittedName>
        <fullName evidence="7">ScbR family autoregulator-binding transcription factor</fullName>
    </submittedName>
</protein>
<keyword evidence="1" id="KW-0805">Transcription regulation</keyword>
<evidence type="ECO:0000256" key="5">
    <source>
        <dbReference type="SAM" id="MobiDB-lite"/>
    </source>
</evidence>
<dbReference type="InterPro" id="IPR047923">
    <property type="entry name" value="ArpA-like"/>
</dbReference>
<organism evidence="7 8">
    <name type="scientific">Streptomyces chitinivorans</name>
    <dbReference type="NCBI Taxonomy" id="1257027"/>
    <lineage>
        <taxon>Bacteria</taxon>
        <taxon>Bacillati</taxon>
        <taxon>Actinomycetota</taxon>
        <taxon>Actinomycetes</taxon>
        <taxon>Kitasatosporales</taxon>
        <taxon>Streptomycetaceae</taxon>
        <taxon>Streptomyces</taxon>
    </lineage>
</organism>
<dbReference type="PROSITE" id="PS50977">
    <property type="entry name" value="HTH_TETR_2"/>
    <property type="match status" value="1"/>
</dbReference>
<gene>
    <name evidence="7" type="ORF">ACG5V6_20290</name>
</gene>
<dbReference type="PANTHER" id="PTHR30055:SF234">
    <property type="entry name" value="HTH-TYPE TRANSCRIPTIONAL REGULATOR BETI"/>
    <property type="match status" value="1"/>
</dbReference>
<dbReference type="SUPFAM" id="SSF46689">
    <property type="entry name" value="Homeodomain-like"/>
    <property type="match status" value="1"/>
</dbReference>
<feature type="domain" description="HTH tetR-type" evidence="6">
    <location>
        <begin position="17"/>
        <end position="77"/>
    </location>
</feature>
<sequence>MARGAGGRAALQQKRALRTRAEILRAAAEVFAERGFSRATLTSIGDRAGVTLGAVYFHFRNKEELARVIVQQQPDRVVTPFDSTGLQYVVDVTVSWAHQVLEDVFLLAGARLVMEQELFAGSGENSHRQWSHVVAEGLALAKRRREVRAATDVEAIARLIVNACTGAQMHAYLESGRADLPWRVMDMWRCLLPAIATPSTLARIELSEARGRPRQEPAGAASNAQAGHGP</sequence>
<dbReference type="Proteomes" id="UP001607069">
    <property type="component" value="Unassembled WGS sequence"/>
</dbReference>
<dbReference type="InterPro" id="IPR054126">
    <property type="entry name" value="CprB_TetR_C"/>
</dbReference>
<dbReference type="InterPro" id="IPR009057">
    <property type="entry name" value="Homeodomain-like_sf"/>
</dbReference>
<proteinExistence type="predicted"/>
<dbReference type="RefSeq" id="WP_237878169.1">
    <property type="nucleotide sequence ID" value="NZ_BAABEN010000005.1"/>
</dbReference>
<name>A0ABW7HXV7_9ACTN</name>
<accession>A0ABW7HXV7</accession>
<dbReference type="EMBL" id="JBIHMK010000086">
    <property type="protein sequence ID" value="MFH0250542.1"/>
    <property type="molecule type" value="Genomic_DNA"/>
</dbReference>
<evidence type="ECO:0000256" key="4">
    <source>
        <dbReference type="PROSITE-ProRule" id="PRU00335"/>
    </source>
</evidence>
<dbReference type="PROSITE" id="PS01081">
    <property type="entry name" value="HTH_TETR_1"/>
    <property type="match status" value="1"/>
</dbReference>
<feature type="DNA-binding region" description="H-T-H motif" evidence="4">
    <location>
        <begin position="40"/>
        <end position="59"/>
    </location>
</feature>
<feature type="region of interest" description="Disordered" evidence="5">
    <location>
        <begin position="209"/>
        <end position="230"/>
    </location>
</feature>
<dbReference type="Pfam" id="PF21935">
    <property type="entry name" value="TetR_C_45"/>
    <property type="match status" value="1"/>
</dbReference>
<keyword evidence="3" id="KW-0804">Transcription</keyword>
<dbReference type="InterPro" id="IPR001647">
    <property type="entry name" value="HTH_TetR"/>
</dbReference>
<evidence type="ECO:0000256" key="1">
    <source>
        <dbReference type="ARBA" id="ARBA00023015"/>
    </source>
</evidence>
<dbReference type="PRINTS" id="PR00455">
    <property type="entry name" value="HTHTETR"/>
</dbReference>
<dbReference type="InterPro" id="IPR023772">
    <property type="entry name" value="DNA-bd_HTH_TetR-type_CS"/>
</dbReference>
<dbReference type="PANTHER" id="PTHR30055">
    <property type="entry name" value="HTH-TYPE TRANSCRIPTIONAL REGULATOR RUTR"/>
    <property type="match status" value="1"/>
</dbReference>
<dbReference type="NCBIfam" id="NF041196">
    <property type="entry name" value="ScbR_bind_reg"/>
    <property type="match status" value="1"/>
</dbReference>
<dbReference type="SUPFAM" id="SSF48498">
    <property type="entry name" value="Tetracyclin repressor-like, C-terminal domain"/>
    <property type="match status" value="1"/>
</dbReference>
<evidence type="ECO:0000313" key="7">
    <source>
        <dbReference type="EMBL" id="MFH0250542.1"/>
    </source>
</evidence>
<reference evidence="7 8" key="1">
    <citation type="submission" date="2024-10" db="EMBL/GenBank/DDBJ databases">
        <authorList>
            <person name="Cho J.-C."/>
        </authorList>
    </citation>
    <scope>NUCLEOTIDE SEQUENCE [LARGE SCALE GENOMIC DNA]</scope>
    <source>
        <strain evidence="7 8">KCTC29696</strain>
    </source>
</reference>
<evidence type="ECO:0000256" key="2">
    <source>
        <dbReference type="ARBA" id="ARBA00023125"/>
    </source>
</evidence>
<dbReference type="InterPro" id="IPR036271">
    <property type="entry name" value="Tet_transcr_reg_TetR-rel_C_sf"/>
</dbReference>
<dbReference type="InterPro" id="IPR050109">
    <property type="entry name" value="HTH-type_TetR-like_transc_reg"/>
</dbReference>
<evidence type="ECO:0000313" key="8">
    <source>
        <dbReference type="Proteomes" id="UP001607069"/>
    </source>
</evidence>
<dbReference type="Gene3D" id="1.10.357.10">
    <property type="entry name" value="Tetracycline Repressor, domain 2"/>
    <property type="match status" value="1"/>
</dbReference>
<evidence type="ECO:0000256" key="3">
    <source>
        <dbReference type="ARBA" id="ARBA00023163"/>
    </source>
</evidence>
<comment type="caution">
    <text evidence="7">The sequence shown here is derived from an EMBL/GenBank/DDBJ whole genome shotgun (WGS) entry which is preliminary data.</text>
</comment>
<keyword evidence="8" id="KW-1185">Reference proteome</keyword>